<dbReference type="Proteomes" id="UP000011991">
    <property type="component" value="Unassembled WGS sequence"/>
</dbReference>
<dbReference type="InterPro" id="IPR025110">
    <property type="entry name" value="AMP-bd_C"/>
</dbReference>
<dbReference type="GO" id="GO:0006631">
    <property type="term" value="P:fatty acid metabolic process"/>
    <property type="evidence" value="ECO:0007669"/>
    <property type="project" value="TreeGrafter"/>
</dbReference>
<dbReference type="GO" id="GO:0031956">
    <property type="term" value="F:medium-chain fatty acid-CoA ligase activity"/>
    <property type="evidence" value="ECO:0007669"/>
    <property type="project" value="TreeGrafter"/>
</dbReference>
<accession>M5RN13</accession>
<dbReference type="OrthoDB" id="9778383at2"/>
<dbReference type="PANTHER" id="PTHR43201">
    <property type="entry name" value="ACYL-COA SYNTHETASE"/>
    <property type="match status" value="1"/>
</dbReference>
<sequence length="139" mass="15904">MLGYWNDPEATANAIRNGWLYTGDLAVRHPDGLYSIVGRKKDLIITSGFNVYPSEVEAVLREAPGVRDAAVVGFADPQRGEVVKAFVRMQDKATWDEESLRSYCRSHLSKHKQPRIYQQCIEDLPRNFLGKVVRRKLRE</sequence>
<dbReference type="PANTHER" id="PTHR43201:SF5">
    <property type="entry name" value="MEDIUM-CHAIN ACYL-COA LIGASE ACSF2, MITOCHONDRIAL"/>
    <property type="match status" value="1"/>
</dbReference>
<evidence type="ECO:0000313" key="4">
    <source>
        <dbReference type="EMBL" id="EMI20596.1"/>
    </source>
</evidence>
<comment type="similarity">
    <text evidence="1">Belongs to the ATP-dependent AMP-binding enzyme family.</text>
</comment>
<dbReference type="Gene3D" id="3.40.50.12780">
    <property type="entry name" value="N-terminal domain of ligase-like"/>
    <property type="match status" value="1"/>
</dbReference>
<protein>
    <submittedName>
        <fullName evidence="4">Long-chain-fatty-acid--CoA ligase</fullName>
    </submittedName>
</protein>
<dbReference type="Gene3D" id="3.30.300.30">
    <property type="match status" value="1"/>
</dbReference>
<feature type="domain" description="AMP-binding enzyme C-terminal" evidence="3">
    <location>
        <begin position="55"/>
        <end position="131"/>
    </location>
</feature>
<dbReference type="SUPFAM" id="SSF56801">
    <property type="entry name" value="Acetyl-CoA synthetase-like"/>
    <property type="match status" value="1"/>
</dbReference>
<comment type="caution">
    <text evidence="4">The sequence shown here is derived from an EMBL/GenBank/DDBJ whole genome shotgun (WGS) entry which is preliminary data.</text>
</comment>
<keyword evidence="5" id="KW-1185">Reference proteome</keyword>
<dbReference type="InterPro" id="IPR042099">
    <property type="entry name" value="ANL_N_sf"/>
</dbReference>
<gene>
    <name evidence="4" type="ORF">RMSM_02479</name>
</gene>
<proteinExistence type="inferred from homology"/>
<dbReference type="PATRIC" id="fig|1265738.3.peg.2487"/>
<keyword evidence="2 4" id="KW-0436">Ligase</keyword>
<dbReference type="InterPro" id="IPR045851">
    <property type="entry name" value="AMP-bd_C_sf"/>
</dbReference>
<evidence type="ECO:0000256" key="2">
    <source>
        <dbReference type="ARBA" id="ARBA00022598"/>
    </source>
</evidence>
<evidence type="ECO:0000259" key="3">
    <source>
        <dbReference type="Pfam" id="PF13193"/>
    </source>
</evidence>
<dbReference type="AlphaFoldDB" id="M5RN13"/>
<evidence type="ECO:0000256" key="1">
    <source>
        <dbReference type="ARBA" id="ARBA00006432"/>
    </source>
</evidence>
<name>M5RN13_9BACT</name>
<organism evidence="4 5">
    <name type="scientific">Rhodopirellula maiorica SM1</name>
    <dbReference type="NCBI Taxonomy" id="1265738"/>
    <lineage>
        <taxon>Bacteria</taxon>
        <taxon>Pseudomonadati</taxon>
        <taxon>Planctomycetota</taxon>
        <taxon>Planctomycetia</taxon>
        <taxon>Pirellulales</taxon>
        <taxon>Pirellulaceae</taxon>
        <taxon>Novipirellula</taxon>
    </lineage>
</organism>
<reference evidence="4 5" key="1">
    <citation type="journal article" date="2013" name="Mar. Genomics">
        <title>Expression of sulfatases in Rhodopirellula baltica and the diversity of sulfatases in the genus Rhodopirellula.</title>
        <authorList>
            <person name="Wegner C.E."/>
            <person name="Richter-Heitmann T."/>
            <person name="Klindworth A."/>
            <person name="Klockow C."/>
            <person name="Richter M."/>
            <person name="Achstetter T."/>
            <person name="Glockner F.O."/>
            <person name="Harder J."/>
        </authorList>
    </citation>
    <scope>NUCLEOTIDE SEQUENCE [LARGE SCALE GENOMIC DNA]</scope>
    <source>
        <strain evidence="4 5">SM1</strain>
    </source>
</reference>
<dbReference type="EMBL" id="ANOG01000348">
    <property type="protein sequence ID" value="EMI20596.1"/>
    <property type="molecule type" value="Genomic_DNA"/>
</dbReference>
<evidence type="ECO:0000313" key="5">
    <source>
        <dbReference type="Proteomes" id="UP000011991"/>
    </source>
</evidence>
<dbReference type="Pfam" id="PF13193">
    <property type="entry name" value="AMP-binding_C"/>
    <property type="match status" value="1"/>
</dbReference>